<proteinExistence type="predicted"/>
<dbReference type="EMBL" id="JMSE01001553">
    <property type="protein sequence ID" value="KDN60051.1"/>
    <property type="molecule type" value="Genomic_DNA"/>
</dbReference>
<gene>
    <name evidence="1" type="ORF">CSUB01_11724</name>
</gene>
<dbReference type="AlphaFoldDB" id="A0A066X2S9"/>
<dbReference type="STRING" id="1173701.A0A066X2S9"/>
<comment type="caution">
    <text evidence="1">The sequence shown here is derived from an EMBL/GenBank/DDBJ whole genome shotgun (WGS) entry which is preliminary data.</text>
</comment>
<dbReference type="eggNOG" id="ENOG502R86N">
    <property type="taxonomic scope" value="Eukaryota"/>
</dbReference>
<name>A0A066X2S9_COLSU</name>
<sequence length="197" mass="21624">MSLGLHTKAADGQVSTVLANKNTSLIGSPRSLAREVRRLVTPFVWPNSTYYHDETLLPHIDEMLVVLSRRQHPDGTYTVGNRHSPPDTGFLIEDFGIMVRILKEDDHDASQAIAVLQAGMHCCHHAGGVTGGVVEPGRKDAPTVDEVPLGQELVRAAYEIGHKGSGENQLIIKPRVLKSAVAEVFVVQQDLRQVFEY</sequence>
<reference evidence="2" key="1">
    <citation type="journal article" date="2014" name="Genome Announc.">
        <title>Draft genome sequence of Colletotrichum sublineola, a destructive pathogen of cultivated sorghum.</title>
        <authorList>
            <person name="Baroncelli R."/>
            <person name="Sanz-Martin J.M."/>
            <person name="Rech G.E."/>
            <person name="Sukno S.A."/>
            <person name="Thon M.R."/>
        </authorList>
    </citation>
    <scope>NUCLEOTIDE SEQUENCE [LARGE SCALE GENOMIC DNA]</scope>
    <source>
        <strain evidence="2">TX430BB</strain>
    </source>
</reference>
<dbReference type="HOGENOM" id="CLU_1384085_0_0_1"/>
<dbReference type="OrthoDB" id="4642317at2759"/>
<evidence type="ECO:0000313" key="1">
    <source>
        <dbReference type="EMBL" id="KDN60051.1"/>
    </source>
</evidence>
<evidence type="ECO:0000313" key="2">
    <source>
        <dbReference type="Proteomes" id="UP000027238"/>
    </source>
</evidence>
<dbReference type="Proteomes" id="UP000027238">
    <property type="component" value="Unassembled WGS sequence"/>
</dbReference>
<keyword evidence="2" id="KW-1185">Reference proteome</keyword>
<protein>
    <submittedName>
        <fullName evidence="1">Uncharacterized protein</fullName>
    </submittedName>
</protein>
<accession>A0A066X2S9</accession>
<organism evidence="1 2">
    <name type="scientific">Colletotrichum sublineola</name>
    <name type="common">Sorghum anthracnose fungus</name>
    <dbReference type="NCBI Taxonomy" id="1173701"/>
    <lineage>
        <taxon>Eukaryota</taxon>
        <taxon>Fungi</taxon>
        <taxon>Dikarya</taxon>
        <taxon>Ascomycota</taxon>
        <taxon>Pezizomycotina</taxon>
        <taxon>Sordariomycetes</taxon>
        <taxon>Hypocreomycetidae</taxon>
        <taxon>Glomerellales</taxon>
        <taxon>Glomerellaceae</taxon>
        <taxon>Colletotrichum</taxon>
        <taxon>Colletotrichum graminicola species complex</taxon>
    </lineage>
</organism>